<feature type="chain" id="PRO_5028004871" evidence="1">
    <location>
        <begin position="21"/>
        <end position="140"/>
    </location>
</feature>
<sequence length="140" mass="15138">MKNKILALAVFFLCSMGIQAQIDRSTQPEAGPAPKINLDKPDTFTLSNGLKVMVVENHKLPRVSIVLTMDNPPHAEGQKAGVSQLMGAMLGEGTKNIPKDKFNEEIDYLGARVNFSSSGASANTLSKYFPRVMELMAKGA</sequence>
<gene>
    <name evidence="3" type="ORF">ENO10_04545</name>
</gene>
<evidence type="ECO:0000313" key="3">
    <source>
        <dbReference type="EMBL" id="HER40472.1"/>
    </source>
</evidence>
<dbReference type="Proteomes" id="UP000885753">
    <property type="component" value="Unassembled WGS sequence"/>
</dbReference>
<organism evidence="3">
    <name type="scientific">Salinimicrobium catena</name>
    <dbReference type="NCBI Taxonomy" id="390640"/>
    <lineage>
        <taxon>Bacteria</taxon>
        <taxon>Pseudomonadati</taxon>
        <taxon>Bacteroidota</taxon>
        <taxon>Flavobacteriia</taxon>
        <taxon>Flavobacteriales</taxon>
        <taxon>Flavobacteriaceae</taxon>
        <taxon>Salinimicrobium</taxon>
    </lineage>
</organism>
<keyword evidence="1" id="KW-0732">Signal</keyword>
<dbReference type="GO" id="GO:0046872">
    <property type="term" value="F:metal ion binding"/>
    <property type="evidence" value="ECO:0007669"/>
    <property type="project" value="InterPro"/>
</dbReference>
<dbReference type="EMBL" id="DSEE01000333">
    <property type="protein sequence ID" value="HER40472.1"/>
    <property type="molecule type" value="Genomic_DNA"/>
</dbReference>
<feature type="domain" description="Peptidase M16 N-terminal" evidence="2">
    <location>
        <begin position="52"/>
        <end position="137"/>
    </location>
</feature>
<dbReference type="Gene3D" id="3.30.830.10">
    <property type="entry name" value="Metalloenzyme, LuxS/M16 peptidase-like"/>
    <property type="match status" value="1"/>
</dbReference>
<dbReference type="SUPFAM" id="SSF63411">
    <property type="entry name" value="LuxS/MPP-like metallohydrolase"/>
    <property type="match status" value="1"/>
</dbReference>
<proteinExistence type="predicted"/>
<protein>
    <submittedName>
        <fullName evidence="3">Insulinase family protein</fullName>
    </submittedName>
</protein>
<name>A0A7C2RD10_9FLAO</name>
<dbReference type="Pfam" id="PF00675">
    <property type="entry name" value="Peptidase_M16"/>
    <property type="match status" value="1"/>
</dbReference>
<accession>A0A7C2RD10</accession>
<dbReference type="AlphaFoldDB" id="A0A7C2RD10"/>
<reference evidence="3" key="1">
    <citation type="journal article" date="2020" name="mSystems">
        <title>Genome- and Community-Level Interaction Insights into Carbon Utilization and Element Cycling Functions of Hydrothermarchaeota in Hydrothermal Sediment.</title>
        <authorList>
            <person name="Zhou Z."/>
            <person name="Liu Y."/>
            <person name="Xu W."/>
            <person name="Pan J."/>
            <person name="Luo Z.H."/>
            <person name="Li M."/>
        </authorList>
    </citation>
    <scope>NUCLEOTIDE SEQUENCE [LARGE SCALE GENOMIC DNA]</scope>
    <source>
        <strain evidence="3">SpSt-1235</strain>
    </source>
</reference>
<evidence type="ECO:0000259" key="2">
    <source>
        <dbReference type="Pfam" id="PF00675"/>
    </source>
</evidence>
<feature type="signal peptide" evidence="1">
    <location>
        <begin position="1"/>
        <end position="20"/>
    </location>
</feature>
<dbReference type="InterPro" id="IPR011765">
    <property type="entry name" value="Pept_M16_N"/>
</dbReference>
<feature type="non-terminal residue" evidence="3">
    <location>
        <position position="140"/>
    </location>
</feature>
<evidence type="ECO:0000256" key="1">
    <source>
        <dbReference type="SAM" id="SignalP"/>
    </source>
</evidence>
<dbReference type="InterPro" id="IPR011249">
    <property type="entry name" value="Metalloenz_LuxS/M16"/>
</dbReference>
<comment type="caution">
    <text evidence="3">The sequence shown here is derived from an EMBL/GenBank/DDBJ whole genome shotgun (WGS) entry which is preliminary data.</text>
</comment>